<evidence type="ECO:0000313" key="2">
    <source>
        <dbReference type="Proteomes" id="UP000011508"/>
    </source>
</evidence>
<gene>
    <name evidence="1" type="ORF">C441_03262</name>
</gene>
<dbReference type="EMBL" id="AOLM01000004">
    <property type="protein sequence ID" value="ELZ97817.1"/>
    <property type="molecule type" value="Genomic_DNA"/>
</dbReference>
<protein>
    <submittedName>
        <fullName evidence="1">Uncharacterized protein</fullName>
    </submittedName>
</protein>
<dbReference type="RefSeq" id="WP_007273754.1">
    <property type="nucleotide sequence ID" value="NZ_AOLM01000004.1"/>
</dbReference>
<comment type="caution">
    <text evidence="1">The sequence shown here is derived from an EMBL/GenBank/DDBJ whole genome shotgun (WGS) entry which is preliminary data.</text>
</comment>
<reference evidence="1 2" key="1">
    <citation type="journal article" date="2014" name="PLoS Genet.">
        <title>Phylogenetically driven sequencing of extremely halophilic archaea reveals strategies for static and dynamic osmo-response.</title>
        <authorList>
            <person name="Becker E.A."/>
            <person name="Seitzer P.M."/>
            <person name="Tritt A."/>
            <person name="Larsen D."/>
            <person name="Krusor M."/>
            <person name="Yao A.I."/>
            <person name="Wu D."/>
            <person name="Madern D."/>
            <person name="Eisen J.A."/>
            <person name="Darling A.E."/>
            <person name="Facciotti M.T."/>
        </authorList>
    </citation>
    <scope>NUCLEOTIDE SEQUENCE [LARGE SCALE GENOMIC DNA]</scope>
    <source>
        <strain evidence="1 2">ATCC BAA-897</strain>
    </source>
</reference>
<organism evidence="1 2">
    <name type="scientific">Haloferax sulfurifontis ATCC BAA-897</name>
    <dbReference type="NCBI Taxonomy" id="662480"/>
    <lineage>
        <taxon>Archaea</taxon>
        <taxon>Methanobacteriati</taxon>
        <taxon>Methanobacteriota</taxon>
        <taxon>Stenosarchaea group</taxon>
        <taxon>Halobacteria</taxon>
        <taxon>Halobacteriales</taxon>
        <taxon>Haloferacaceae</taxon>
        <taxon>Haloferax</taxon>
    </lineage>
</organism>
<dbReference type="Proteomes" id="UP000011508">
    <property type="component" value="Unassembled WGS sequence"/>
</dbReference>
<sequence length="114" mass="13306">MLRRTYLATITHLSALPFVSSKEHDVNPTPTGIVAEGNMMYWFYFRNALKRERVMSTPESRVRAIQDIDLVRASDEEAIELLKMANNGEYTLDDIPATWREYFDEVEENFTLIE</sequence>
<evidence type="ECO:0000313" key="1">
    <source>
        <dbReference type="EMBL" id="ELZ97817.1"/>
    </source>
</evidence>
<dbReference type="AlphaFoldDB" id="M0IP48"/>
<proteinExistence type="predicted"/>
<dbReference type="OrthoDB" id="350329at2157"/>
<keyword evidence="2" id="KW-1185">Reference proteome</keyword>
<accession>M0IP48</accession>
<name>M0IP48_9EURY</name>